<dbReference type="FunFam" id="2.40.50.140:FF:000047">
    <property type="entry name" value="tyrosine--tRNA ligase, cytoplasmic isoform X2"/>
    <property type="match status" value="1"/>
</dbReference>
<evidence type="ECO:0000256" key="2">
    <source>
        <dbReference type="ARBA" id="ARBA00022490"/>
    </source>
</evidence>
<feature type="compositionally biased region" description="Basic and acidic residues" evidence="8">
    <location>
        <begin position="120"/>
        <end position="145"/>
    </location>
</feature>
<reference evidence="10" key="1">
    <citation type="submission" date="2021-01" db="UniProtKB">
        <authorList>
            <consortium name="EnsemblMetazoa"/>
        </authorList>
    </citation>
    <scope>IDENTIFICATION</scope>
</reference>
<keyword evidence="5" id="KW-0648">Protein biosynthesis</keyword>
<dbReference type="FunCoup" id="A0A7M7KZC1">
    <property type="interactions" value="1684"/>
</dbReference>
<evidence type="ECO:0000259" key="9">
    <source>
        <dbReference type="PROSITE" id="PS50886"/>
    </source>
</evidence>
<dbReference type="AlphaFoldDB" id="A0A7M7KZC1"/>
<dbReference type="PROSITE" id="PS50886">
    <property type="entry name" value="TRBD"/>
    <property type="match status" value="1"/>
</dbReference>
<evidence type="ECO:0000256" key="6">
    <source>
        <dbReference type="PROSITE-ProRule" id="PRU00209"/>
    </source>
</evidence>
<evidence type="ECO:0000256" key="7">
    <source>
        <dbReference type="SAM" id="Coils"/>
    </source>
</evidence>
<dbReference type="GO" id="GO:0000049">
    <property type="term" value="F:tRNA binding"/>
    <property type="evidence" value="ECO:0007669"/>
    <property type="project" value="UniProtKB-UniRule"/>
</dbReference>
<evidence type="ECO:0000256" key="3">
    <source>
        <dbReference type="ARBA" id="ARBA00022555"/>
    </source>
</evidence>
<evidence type="ECO:0000256" key="5">
    <source>
        <dbReference type="ARBA" id="ARBA00022917"/>
    </source>
</evidence>
<feature type="domain" description="TRNA-binding" evidence="9">
    <location>
        <begin position="151"/>
        <end position="252"/>
    </location>
</feature>
<dbReference type="EnsemblMetazoa" id="XM_022815601">
    <property type="protein sequence ID" value="XP_022671336"/>
    <property type="gene ID" value="LOC111254600"/>
</dbReference>
<dbReference type="PANTHER" id="PTHR11586">
    <property type="entry name" value="TRNA-AMINOACYLATION COFACTOR ARC1 FAMILY MEMBER"/>
    <property type="match status" value="1"/>
</dbReference>
<dbReference type="InterPro" id="IPR002547">
    <property type="entry name" value="tRNA-bd_dom"/>
</dbReference>
<feature type="region of interest" description="Disordered" evidence="8">
    <location>
        <begin position="72"/>
        <end position="145"/>
    </location>
</feature>
<dbReference type="SUPFAM" id="SSF50249">
    <property type="entry name" value="Nucleic acid-binding proteins"/>
    <property type="match status" value="1"/>
</dbReference>
<feature type="compositionally biased region" description="Polar residues" evidence="8">
    <location>
        <begin position="79"/>
        <end position="97"/>
    </location>
</feature>
<dbReference type="PANTHER" id="PTHR11586:SF33">
    <property type="entry name" value="AMINOACYL TRNA SYNTHASE COMPLEX-INTERACTING MULTIFUNCTIONAL PROTEIN 1"/>
    <property type="match status" value="1"/>
</dbReference>
<organism evidence="10 11">
    <name type="scientific">Varroa destructor</name>
    <name type="common">Honeybee mite</name>
    <dbReference type="NCBI Taxonomy" id="109461"/>
    <lineage>
        <taxon>Eukaryota</taxon>
        <taxon>Metazoa</taxon>
        <taxon>Ecdysozoa</taxon>
        <taxon>Arthropoda</taxon>
        <taxon>Chelicerata</taxon>
        <taxon>Arachnida</taxon>
        <taxon>Acari</taxon>
        <taxon>Parasitiformes</taxon>
        <taxon>Mesostigmata</taxon>
        <taxon>Gamasina</taxon>
        <taxon>Dermanyssoidea</taxon>
        <taxon>Varroidae</taxon>
        <taxon>Varroa</taxon>
    </lineage>
</organism>
<keyword evidence="3 6" id="KW-0820">tRNA-binding</keyword>
<name>A0A7M7KZC1_VARDE</name>
<dbReference type="InterPro" id="IPR012340">
    <property type="entry name" value="NA-bd_OB-fold"/>
</dbReference>
<evidence type="ECO:0000256" key="8">
    <source>
        <dbReference type="SAM" id="MobiDB-lite"/>
    </source>
</evidence>
<keyword evidence="7" id="KW-0175">Coiled coil</keyword>
<dbReference type="GeneID" id="111254600"/>
<evidence type="ECO:0000313" key="11">
    <source>
        <dbReference type="Proteomes" id="UP000594260"/>
    </source>
</evidence>
<feature type="coiled-coil region" evidence="7">
    <location>
        <begin position="15"/>
        <end position="68"/>
    </location>
</feature>
<dbReference type="RefSeq" id="XP_022671336.1">
    <property type="nucleotide sequence ID" value="XM_022815601.1"/>
</dbReference>
<dbReference type="GO" id="GO:0005737">
    <property type="term" value="C:cytoplasm"/>
    <property type="evidence" value="ECO:0007669"/>
    <property type="project" value="UniProtKB-SubCell"/>
</dbReference>
<comment type="subcellular location">
    <subcellularLocation>
        <location evidence="1">Cytoplasm</location>
    </subcellularLocation>
</comment>
<dbReference type="Proteomes" id="UP000594260">
    <property type="component" value="Unplaced"/>
</dbReference>
<dbReference type="InterPro" id="IPR051270">
    <property type="entry name" value="Tyrosine-tRNA_ligase_regulator"/>
</dbReference>
<proteinExistence type="predicted"/>
<evidence type="ECO:0000313" key="10">
    <source>
        <dbReference type="EnsemblMetazoa" id="XP_022671336"/>
    </source>
</evidence>
<dbReference type="OMA" id="TLCNVQI"/>
<protein>
    <recommendedName>
        <fullName evidence="9">tRNA-binding domain-containing protein</fullName>
    </recommendedName>
</protein>
<dbReference type="CDD" id="cd02799">
    <property type="entry name" value="tRNA_bind_EMAP-II_like"/>
    <property type="match status" value="1"/>
</dbReference>
<evidence type="ECO:0000256" key="1">
    <source>
        <dbReference type="ARBA" id="ARBA00004496"/>
    </source>
</evidence>
<dbReference type="KEGG" id="vde:111254600"/>
<dbReference type="OrthoDB" id="197206at2759"/>
<keyword evidence="2" id="KW-0963">Cytoplasm</keyword>
<dbReference type="Gene3D" id="2.40.50.140">
    <property type="entry name" value="Nucleic acid-binding proteins"/>
    <property type="match status" value="1"/>
</dbReference>
<keyword evidence="11" id="KW-1185">Reference proteome</keyword>
<accession>A0A7M7KZC1</accession>
<keyword evidence="4 6" id="KW-0694">RNA-binding</keyword>
<dbReference type="InParanoid" id="A0A7M7KZC1"/>
<dbReference type="CTD" id="9255"/>
<dbReference type="GO" id="GO:0006412">
    <property type="term" value="P:translation"/>
    <property type="evidence" value="ECO:0007669"/>
    <property type="project" value="UniProtKB-KW"/>
</dbReference>
<sequence length="316" mass="35203">MVAGSMDVAKLLSRSQVADMLLKELREKVARLRQQVITAEVQRLTSENEQLSLQCEAWRQRLIKAETANGKKQYPLPTRCNSTNTVAHESKTPTTVEQSKRESSQLAAESEETTPKKSKKANESAKKPNQKDSSKEKNVDKSTKEAADSVCVSQLDLRIGLIKQIEKHPDADALYLEQVDVGEEKPRTILSGLVKFVPIGDMRDRMVVVMCNLKPAKMRGILSEGMLMCASTHEKVEPIRPPKNAVPGDRVTWVGLPAEGYPDPEPVLNPKKKIWERIAPDLKIDEQGHTVWMGQKLEIRGKGPLLADTLKGVNVK</sequence>
<dbReference type="Pfam" id="PF01588">
    <property type="entry name" value="tRNA_bind"/>
    <property type="match status" value="1"/>
</dbReference>
<evidence type="ECO:0000256" key="4">
    <source>
        <dbReference type="ARBA" id="ARBA00022884"/>
    </source>
</evidence>